<proteinExistence type="inferred from homology"/>
<organism evidence="9 10">
    <name type="scientific">Nisaea acidiphila</name>
    <dbReference type="NCBI Taxonomy" id="1862145"/>
    <lineage>
        <taxon>Bacteria</taxon>
        <taxon>Pseudomonadati</taxon>
        <taxon>Pseudomonadota</taxon>
        <taxon>Alphaproteobacteria</taxon>
        <taxon>Rhodospirillales</taxon>
        <taxon>Thalassobaculaceae</taxon>
        <taxon>Nisaea</taxon>
    </lineage>
</organism>
<comment type="function">
    <text evidence="1 7">RNaseP catalyzes the removal of the 5'-leader sequence from pre-tRNA to produce the mature 5'-terminus. It can also cleave other RNA substrates such as 4.5S RNA. The protein component plays an auxiliary but essential role in vivo by binding to the 5'-leader sequence and broadening the substrate specificity of the ribozyme.</text>
</comment>
<name>A0A9J7AXH6_9PROT</name>
<evidence type="ECO:0000256" key="6">
    <source>
        <dbReference type="ARBA" id="ARBA00022884"/>
    </source>
</evidence>
<dbReference type="NCBIfam" id="TIGR00188">
    <property type="entry name" value="rnpA"/>
    <property type="match status" value="1"/>
</dbReference>
<keyword evidence="2 7" id="KW-0819">tRNA processing</keyword>
<sequence length="142" mass="15573">MLQPGFGRAHAFESVFAMRNPSSGSLERLQKRSEFLNIARNGRKAVTQGLVLQARTLEPGQAGPLRIGYTASRKVGGAVQRNRARRRLRAVVHDVLNTMAVPGHEFVLIARANTLTRSYNGLIADLRRALSKVGALKQEAQS</sequence>
<comment type="similarity">
    <text evidence="7">Belongs to the RnpA family.</text>
</comment>
<comment type="catalytic activity">
    <reaction evidence="7">
        <text>Endonucleolytic cleavage of RNA, removing 5'-extranucleotides from tRNA precursor.</text>
        <dbReference type="EC" id="3.1.26.5"/>
    </reaction>
</comment>
<dbReference type="GO" id="GO:0030677">
    <property type="term" value="C:ribonuclease P complex"/>
    <property type="evidence" value="ECO:0007669"/>
    <property type="project" value="TreeGrafter"/>
</dbReference>
<dbReference type="PANTHER" id="PTHR33992:SF1">
    <property type="entry name" value="RIBONUCLEASE P PROTEIN COMPONENT"/>
    <property type="match status" value="1"/>
</dbReference>
<protein>
    <recommendedName>
        <fullName evidence="7 8">Ribonuclease P protein component</fullName>
        <shortName evidence="7">RNase P protein</shortName>
        <shortName evidence="7">RNaseP protein</shortName>
        <ecNumber evidence="7 8">3.1.26.5</ecNumber>
    </recommendedName>
    <alternativeName>
        <fullName evidence="7">Protein C5</fullName>
    </alternativeName>
</protein>
<evidence type="ECO:0000256" key="5">
    <source>
        <dbReference type="ARBA" id="ARBA00022801"/>
    </source>
</evidence>
<dbReference type="EC" id="3.1.26.5" evidence="7 8"/>
<dbReference type="InterPro" id="IPR020568">
    <property type="entry name" value="Ribosomal_Su5_D2-typ_SF"/>
</dbReference>
<accession>A0A9J7AXH6</accession>
<evidence type="ECO:0000256" key="8">
    <source>
        <dbReference type="NCBIfam" id="TIGR00188"/>
    </source>
</evidence>
<dbReference type="Proteomes" id="UP001060336">
    <property type="component" value="Chromosome"/>
</dbReference>
<dbReference type="EMBL" id="CP102480">
    <property type="protein sequence ID" value="UUX51992.1"/>
    <property type="molecule type" value="Genomic_DNA"/>
</dbReference>
<dbReference type="KEGG" id="naci:NUH88_09865"/>
<evidence type="ECO:0000313" key="10">
    <source>
        <dbReference type="Proteomes" id="UP001060336"/>
    </source>
</evidence>
<evidence type="ECO:0000256" key="3">
    <source>
        <dbReference type="ARBA" id="ARBA00022722"/>
    </source>
</evidence>
<dbReference type="InterPro" id="IPR020539">
    <property type="entry name" value="RNase_P_CS"/>
</dbReference>
<comment type="subunit">
    <text evidence="7">Consists of a catalytic RNA component (M1 or rnpB) and a protein subunit.</text>
</comment>
<dbReference type="Pfam" id="PF00825">
    <property type="entry name" value="Ribonuclease_P"/>
    <property type="match status" value="1"/>
</dbReference>
<keyword evidence="10" id="KW-1185">Reference proteome</keyword>
<keyword evidence="3 7" id="KW-0540">Nuclease</keyword>
<dbReference type="Gene3D" id="3.30.230.10">
    <property type="match status" value="1"/>
</dbReference>
<keyword evidence="6 7" id="KW-0694">RNA-binding</keyword>
<evidence type="ECO:0000256" key="1">
    <source>
        <dbReference type="ARBA" id="ARBA00002663"/>
    </source>
</evidence>
<dbReference type="SUPFAM" id="SSF54211">
    <property type="entry name" value="Ribosomal protein S5 domain 2-like"/>
    <property type="match status" value="1"/>
</dbReference>
<evidence type="ECO:0000256" key="2">
    <source>
        <dbReference type="ARBA" id="ARBA00022694"/>
    </source>
</evidence>
<dbReference type="RefSeq" id="WP_257771794.1">
    <property type="nucleotide sequence ID" value="NZ_CP102480.1"/>
</dbReference>
<dbReference type="InterPro" id="IPR014721">
    <property type="entry name" value="Ribsml_uS5_D2-typ_fold_subgr"/>
</dbReference>
<keyword evidence="4 7" id="KW-0255">Endonuclease</keyword>
<dbReference type="PROSITE" id="PS00648">
    <property type="entry name" value="RIBONUCLEASE_P"/>
    <property type="match status" value="1"/>
</dbReference>
<evidence type="ECO:0000313" key="9">
    <source>
        <dbReference type="EMBL" id="UUX51992.1"/>
    </source>
</evidence>
<dbReference type="AlphaFoldDB" id="A0A9J7AXH6"/>
<dbReference type="PANTHER" id="PTHR33992">
    <property type="entry name" value="RIBONUCLEASE P PROTEIN COMPONENT"/>
    <property type="match status" value="1"/>
</dbReference>
<dbReference type="GO" id="GO:0001682">
    <property type="term" value="P:tRNA 5'-leader removal"/>
    <property type="evidence" value="ECO:0007669"/>
    <property type="project" value="UniProtKB-UniRule"/>
</dbReference>
<evidence type="ECO:0000256" key="7">
    <source>
        <dbReference type="HAMAP-Rule" id="MF_00227"/>
    </source>
</evidence>
<evidence type="ECO:0000256" key="4">
    <source>
        <dbReference type="ARBA" id="ARBA00022759"/>
    </source>
</evidence>
<dbReference type="GO" id="GO:0004526">
    <property type="term" value="F:ribonuclease P activity"/>
    <property type="evidence" value="ECO:0007669"/>
    <property type="project" value="UniProtKB-UniRule"/>
</dbReference>
<gene>
    <name evidence="7 9" type="primary">rnpA</name>
    <name evidence="9" type="ORF">NUH88_09865</name>
</gene>
<dbReference type="InterPro" id="IPR000100">
    <property type="entry name" value="RNase_P"/>
</dbReference>
<keyword evidence="5 7" id="KW-0378">Hydrolase</keyword>
<dbReference type="HAMAP" id="MF_00227">
    <property type="entry name" value="RNase_P"/>
    <property type="match status" value="1"/>
</dbReference>
<dbReference type="GO" id="GO:0000049">
    <property type="term" value="F:tRNA binding"/>
    <property type="evidence" value="ECO:0007669"/>
    <property type="project" value="UniProtKB-UniRule"/>
</dbReference>
<reference evidence="9" key="1">
    <citation type="submission" date="2022-08" db="EMBL/GenBank/DDBJ databases">
        <title>Nisaea acidiphila sp. nov., isolated from a marine algal debris and emended description of the genus Nisaea Urios et al. 2008.</title>
        <authorList>
            <person name="Kwon K."/>
        </authorList>
    </citation>
    <scope>NUCLEOTIDE SEQUENCE</scope>
    <source>
        <strain evidence="9">MEBiC11861</strain>
    </source>
</reference>
<dbReference type="GO" id="GO:0042781">
    <property type="term" value="F:3'-tRNA processing endoribonuclease activity"/>
    <property type="evidence" value="ECO:0007669"/>
    <property type="project" value="TreeGrafter"/>
</dbReference>